<accession>A0ABR1R5N5</accession>
<protein>
    <submittedName>
        <fullName evidence="2">Uncharacterized protein</fullName>
    </submittedName>
</protein>
<reference evidence="2 3" key="1">
    <citation type="submission" date="2023-01" db="EMBL/GenBank/DDBJ databases">
        <title>Analysis of 21 Apiospora genomes using comparative genomics revels a genus with tremendous synthesis potential of carbohydrate active enzymes and secondary metabolites.</title>
        <authorList>
            <person name="Sorensen T."/>
        </authorList>
    </citation>
    <scope>NUCLEOTIDE SEQUENCE [LARGE SCALE GENOMIC DNA]</scope>
    <source>
        <strain evidence="2 3">CBS 20057</strain>
    </source>
</reference>
<feature type="transmembrane region" description="Helical" evidence="1">
    <location>
        <begin position="87"/>
        <end position="108"/>
    </location>
</feature>
<proteinExistence type="predicted"/>
<keyword evidence="1" id="KW-0812">Transmembrane</keyword>
<comment type="caution">
    <text evidence="2">The sequence shown here is derived from an EMBL/GenBank/DDBJ whole genome shotgun (WGS) entry which is preliminary data.</text>
</comment>
<keyword evidence="1" id="KW-0472">Membrane</keyword>
<gene>
    <name evidence="2" type="ORF">PG991_013311</name>
</gene>
<feature type="transmembrane region" description="Helical" evidence="1">
    <location>
        <begin position="115"/>
        <end position="136"/>
    </location>
</feature>
<evidence type="ECO:0000256" key="1">
    <source>
        <dbReference type="SAM" id="Phobius"/>
    </source>
</evidence>
<sequence length="246" mass="26890">MNSFSWCHLNERPLHENHLRNCAPSYRIPSYCQSKQLHSLDILIAQSQSLGGIQMLDPHIHQAHEPILLRGLGPGLILWSLGDEQILVVRILFDHHAATFLALAGVIVGVVCDDLLGAASGLTGLLGLLSLLLLLIDRTFFLVLGLVDEQAARSGEDVEQDGDRGPVKFAQVWTVVVGQVQGLLLLLLFLLLLGGRRLGRQSATRNAVLSDGLQDSVVVGRLGRLVLHHEVRLWRVLASGRQAADE</sequence>
<feature type="transmembrane region" description="Helical" evidence="1">
    <location>
        <begin position="172"/>
        <end position="193"/>
    </location>
</feature>
<keyword evidence="1" id="KW-1133">Transmembrane helix</keyword>
<dbReference type="Proteomes" id="UP001396898">
    <property type="component" value="Unassembled WGS sequence"/>
</dbReference>
<organism evidence="2 3">
    <name type="scientific">Apiospora marii</name>
    <dbReference type="NCBI Taxonomy" id="335849"/>
    <lineage>
        <taxon>Eukaryota</taxon>
        <taxon>Fungi</taxon>
        <taxon>Dikarya</taxon>
        <taxon>Ascomycota</taxon>
        <taxon>Pezizomycotina</taxon>
        <taxon>Sordariomycetes</taxon>
        <taxon>Xylariomycetidae</taxon>
        <taxon>Amphisphaeriales</taxon>
        <taxon>Apiosporaceae</taxon>
        <taxon>Apiospora</taxon>
    </lineage>
</organism>
<keyword evidence="3" id="KW-1185">Reference proteome</keyword>
<name>A0ABR1R5N5_9PEZI</name>
<evidence type="ECO:0000313" key="2">
    <source>
        <dbReference type="EMBL" id="KAK8001089.1"/>
    </source>
</evidence>
<dbReference type="EMBL" id="JAQQWI010000018">
    <property type="protein sequence ID" value="KAK8001089.1"/>
    <property type="molecule type" value="Genomic_DNA"/>
</dbReference>
<evidence type="ECO:0000313" key="3">
    <source>
        <dbReference type="Proteomes" id="UP001396898"/>
    </source>
</evidence>